<dbReference type="PANTHER" id="PTHR43065:SF49">
    <property type="entry name" value="HISTIDINE KINASE"/>
    <property type="match status" value="1"/>
</dbReference>
<dbReference type="Gene3D" id="3.30.565.10">
    <property type="entry name" value="Histidine kinase-like ATPase, C-terminal domain"/>
    <property type="match status" value="1"/>
</dbReference>
<dbReference type="InterPro" id="IPR036890">
    <property type="entry name" value="HATPase_C_sf"/>
</dbReference>
<dbReference type="SUPFAM" id="SSF47384">
    <property type="entry name" value="Homodimeric domain of signal transducing histidine kinase"/>
    <property type="match status" value="1"/>
</dbReference>
<dbReference type="Gene3D" id="1.10.287.130">
    <property type="match status" value="1"/>
</dbReference>
<dbReference type="InterPro" id="IPR003594">
    <property type="entry name" value="HATPase_dom"/>
</dbReference>
<dbReference type="Pfam" id="PF00512">
    <property type="entry name" value="HisKA"/>
    <property type="match status" value="1"/>
</dbReference>
<dbReference type="CDD" id="cd00082">
    <property type="entry name" value="HisKA"/>
    <property type="match status" value="1"/>
</dbReference>
<keyword evidence="6" id="KW-0812">Transmembrane</keyword>
<gene>
    <name evidence="9" type="ORF">DJ018_16690</name>
</gene>
<keyword evidence="10" id="KW-1185">Reference proteome</keyword>
<dbReference type="InterPro" id="IPR036097">
    <property type="entry name" value="HisK_dim/P_sf"/>
</dbReference>
<feature type="coiled-coil region" evidence="5">
    <location>
        <begin position="179"/>
        <end position="216"/>
    </location>
</feature>
<feature type="transmembrane region" description="Helical" evidence="6">
    <location>
        <begin position="21"/>
        <end position="40"/>
    </location>
</feature>
<dbReference type="SMART" id="SM00448">
    <property type="entry name" value="REC"/>
    <property type="match status" value="1"/>
</dbReference>
<evidence type="ECO:0000256" key="2">
    <source>
        <dbReference type="ARBA" id="ARBA00012438"/>
    </source>
</evidence>
<organism evidence="9 10">
    <name type="scientific">Phenylobacterium deserti</name>
    <dbReference type="NCBI Taxonomy" id="1914756"/>
    <lineage>
        <taxon>Bacteria</taxon>
        <taxon>Pseudomonadati</taxon>
        <taxon>Pseudomonadota</taxon>
        <taxon>Alphaproteobacteria</taxon>
        <taxon>Caulobacterales</taxon>
        <taxon>Caulobacteraceae</taxon>
        <taxon>Phenylobacterium</taxon>
    </lineage>
</organism>
<evidence type="ECO:0000256" key="3">
    <source>
        <dbReference type="ARBA" id="ARBA00022553"/>
    </source>
</evidence>
<dbReference type="Gene3D" id="3.40.50.2300">
    <property type="match status" value="1"/>
</dbReference>
<comment type="caution">
    <text evidence="9">The sequence shown here is derived from an EMBL/GenBank/DDBJ whole genome shotgun (WGS) entry which is preliminary data.</text>
</comment>
<reference evidence="10" key="1">
    <citation type="submission" date="2018-05" db="EMBL/GenBank/DDBJ databases">
        <authorList>
            <person name="Li X."/>
        </authorList>
    </citation>
    <scope>NUCLEOTIDE SEQUENCE [LARGE SCALE GENOMIC DNA]</scope>
    <source>
        <strain evidence="10">YIM 73061</strain>
    </source>
</reference>
<evidence type="ECO:0000259" key="7">
    <source>
        <dbReference type="PROSITE" id="PS50109"/>
    </source>
</evidence>
<evidence type="ECO:0000313" key="9">
    <source>
        <dbReference type="EMBL" id="RAK51565.1"/>
    </source>
</evidence>
<feature type="domain" description="Response regulatory" evidence="8">
    <location>
        <begin position="477"/>
        <end position="593"/>
    </location>
</feature>
<dbReference type="OrthoDB" id="7284568at2"/>
<dbReference type="PRINTS" id="PR00344">
    <property type="entry name" value="BCTRLSENSOR"/>
</dbReference>
<dbReference type="SMART" id="SM00388">
    <property type="entry name" value="HisKA"/>
    <property type="match status" value="1"/>
</dbReference>
<feature type="domain" description="Histidine kinase" evidence="7">
    <location>
        <begin position="225"/>
        <end position="455"/>
    </location>
</feature>
<evidence type="ECO:0000256" key="5">
    <source>
        <dbReference type="SAM" id="Coils"/>
    </source>
</evidence>
<dbReference type="Proteomes" id="UP000249725">
    <property type="component" value="Unassembled WGS sequence"/>
</dbReference>
<dbReference type="InterPro" id="IPR004358">
    <property type="entry name" value="Sig_transdc_His_kin-like_C"/>
</dbReference>
<feature type="transmembrane region" description="Helical" evidence="6">
    <location>
        <begin position="155"/>
        <end position="175"/>
    </location>
</feature>
<proteinExistence type="predicted"/>
<dbReference type="PANTHER" id="PTHR43065">
    <property type="entry name" value="SENSOR HISTIDINE KINASE"/>
    <property type="match status" value="1"/>
</dbReference>
<dbReference type="InterPro" id="IPR001789">
    <property type="entry name" value="Sig_transdc_resp-reg_receiver"/>
</dbReference>
<accession>A0A328AAG9</accession>
<keyword evidence="6" id="KW-1133">Transmembrane helix</keyword>
<dbReference type="InterPro" id="IPR011006">
    <property type="entry name" value="CheY-like_superfamily"/>
</dbReference>
<keyword evidence="5" id="KW-0175">Coiled coil</keyword>
<protein>
    <recommendedName>
        <fullName evidence="2">histidine kinase</fullName>
        <ecNumber evidence="2">2.7.13.3</ecNumber>
    </recommendedName>
</protein>
<keyword evidence="9" id="KW-0418">Kinase</keyword>
<evidence type="ECO:0000256" key="6">
    <source>
        <dbReference type="SAM" id="Phobius"/>
    </source>
</evidence>
<keyword evidence="3 4" id="KW-0597">Phosphoprotein</keyword>
<evidence type="ECO:0000256" key="4">
    <source>
        <dbReference type="PROSITE-ProRule" id="PRU00169"/>
    </source>
</evidence>
<dbReference type="SUPFAM" id="SSF52172">
    <property type="entry name" value="CheY-like"/>
    <property type="match status" value="1"/>
</dbReference>
<dbReference type="InterPro" id="IPR033417">
    <property type="entry name" value="CHASE8"/>
</dbReference>
<dbReference type="CDD" id="cd16919">
    <property type="entry name" value="HATPase_CckA-like"/>
    <property type="match status" value="1"/>
</dbReference>
<name>A0A328AAG9_9CAUL</name>
<keyword evidence="9" id="KW-0808">Transferase</keyword>
<feature type="modified residue" description="4-aspartylphosphate" evidence="4">
    <location>
        <position position="527"/>
    </location>
</feature>
<evidence type="ECO:0000313" key="10">
    <source>
        <dbReference type="Proteomes" id="UP000249725"/>
    </source>
</evidence>
<dbReference type="Pfam" id="PF02518">
    <property type="entry name" value="HATPase_c"/>
    <property type="match status" value="1"/>
</dbReference>
<evidence type="ECO:0000259" key="8">
    <source>
        <dbReference type="PROSITE" id="PS50110"/>
    </source>
</evidence>
<dbReference type="GO" id="GO:0000155">
    <property type="term" value="F:phosphorelay sensor kinase activity"/>
    <property type="evidence" value="ECO:0007669"/>
    <property type="project" value="InterPro"/>
</dbReference>
<evidence type="ECO:0000256" key="1">
    <source>
        <dbReference type="ARBA" id="ARBA00000085"/>
    </source>
</evidence>
<dbReference type="PROSITE" id="PS50110">
    <property type="entry name" value="RESPONSE_REGULATORY"/>
    <property type="match status" value="1"/>
</dbReference>
<sequence>MSMMESEALGRVRRTERRQFNIVRFSAVALLALGLILGVLRELDFRAQAADAARVQADIFAGAVSAPLAFEDRPTLLQNLRAFQRDPEIAEAIVYGMGGEQVALRPSSEFQKLPLQPGARRVQGRLVVTRPVIEEGVHLGWVRLVAAPDPLLRVLGRYAAIGLMTVIATLLLWFAGRMALRLEQRAGQLEAANARLQDEMAQRARAEEALRQSQKMEALGQLTGGVAHDFNNLLTVIMGGLETIGRQLAKLPGGPESARMMRARDMALHGAERAATLTQRLLAFSRRQPLQPATLDPNKLVQGMGDLLRRALGETIELETVLTGGAWRIQADAAQLENAILNLAVNARDAMPEGGRLTIETANASLDEAYADKVPEGLTPGQYVMIAVTDTGSGMPPEILNMVFEPFFTTKEVGKGTGLGLSQVYGFVRQSHGHVAIYSEVGVGTTIKIYLPRRLGEEALAEDAQPINTDLLTGDERILLVEDHDDLRSYSAGILRELGYEVCVARDGDAALGCLDSGFVPDLLFTDVILPGGYNGRQLADAVAERKIDVPVLFTTGYTRNAIVHHGRLDPGVDLITKPFTFEQLAEKVRRVLDRAAAEPRTP</sequence>
<dbReference type="InterPro" id="IPR005467">
    <property type="entry name" value="His_kinase_dom"/>
</dbReference>
<dbReference type="SUPFAM" id="SSF55874">
    <property type="entry name" value="ATPase domain of HSP90 chaperone/DNA topoisomerase II/histidine kinase"/>
    <property type="match status" value="1"/>
</dbReference>
<dbReference type="AlphaFoldDB" id="A0A328AAG9"/>
<dbReference type="Pfam" id="PF17152">
    <property type="entry name" value="CHASE8"/>
    <property type="match status" value="1"/>
</dbReference>
<comment type="catalytic activity">
    <reaction evidence="1">
        <text>ATP + protein L-histidine = ADP + protein N-phospho-L-histidine.</text>
        <dbReference type="EC" id="2.7.13.3"/>
    </reaction>
</comment>
<dbReference type="InterPro" id="IPR003661">
    <property type="entry name" value="HisK_dim/P_dom"/>
</dbReference>
<dbReference type="EMBL" id="QFYR01000004">
    <property type="protein sequence ID" value="RAK51565.1"/>
    <property type="molecule type" value="Genomic_DNA"/>
</dbReference>
<dbReference type="PROSITE" id="PS50109">
    <property type="entry name" value="HIS_KIN"/>
    <property type="match status" value="1"/>
</dbReference>
<dbReference type="Pfam" id="PF00072">
    <property type="entry name" value="Response_reg"/>
    <property type="match status" value="1"/>
</dbReference>
<dbReference type="SMART" id="SM00387">
    <property type="entry name" value="HATPase_c"/>
    <property type="match status" value="1"/>
</dbReference>
<keyword evidence="6" id="KW-0472">Membrane</keyword>
<dbReference type="EC" id="2.7.13.3" evidence="2"/>